<evidence type="ECO:0000256" key="1">
    <source>
        <dbReference type="ARBA" id="ARBA00022737"/>
    </source>
</evidence>
<protein>
    <submittedName>
        <fullName evidence="5">Uncharacterized protein</fullName>
    </submittedName>
</protein>
<dbReference type="PANTHER" id="PTHR10039">
    <property type="entry name" value="AMELOGENIN"/>
    <property type="match status" value="1"/>
</dbReference>
<evidence type="ECO:0000313" key="6">
    <source>
        <dbReference type="Proteomes" id="UP000236290"/>
    </source>
</evidence>
<keyword evidence="2" id="KW-0040">ANK repeat</keyword>
<dbReference type="Proteomes" id="UP000236290">
    <property type="component" value="Unassembled WGS sequence"/>
</dbReference>
<dbReference type="InterPro" id="IPR002110">
    <property type="entry name" value="Ankyrin_rpt"/>
</dbReference>
<dbReference type="PROSITE" id="PS50297">
    <property type="entry name" value="ANK_REP_REGION"/>
    <property type="match status" value="1"/>
</dbReference>
<evidence type="ECO:0000259" key="3">
    <source>
        <dbReference type="Pfam" id="PF22939"/>
    </source>
</evidence>
<dbReference type="Pfam" id="PF24883">
    <property type="entry name" value="NPHP3_N"/>
    <property type="match status" value="1"/>
</dbReference>
<comment type="caution">
    <text evidence="5">The sequence shown here is derived from an EMBL/GenBank/DDBJ whole genome shotgun (WGS) entry which is preliminary data.</text>
</comment>
<dbReference type="OrthoDB" id="4898822at2759"/>
<dbReference type="Gene3D" id="1.25.40.20">
    <property type="entry name" value="Ankyrin repeat-containing domain"/>
    <property type="match status" value="1"/>
</dbReference>
<dbReference type="SUPFAM" id="SSF48403">
    <property type="entry name" value="Ankyrin repeat"/>
    <property type="match status" value="1"/>
</dbReference>
<organism evidence="5 6">
    <name type="scientific">Trichoderma harzianum</name>
    <name type="common">Hypocrea lixii</name>
    <dbReference type="NCBI Taxonomy" id="5544"/>
    <lineage>
        <taxon>Eukaryota</taxon>
        <taxon>Fungi</taxon>
        <taxon>Dikarya</taxon>
        <taxon>Ascomycota</taxon>
        <taxon>Pezizomycotina</taxon>
        <taxon>Sordariomycetes</taxon>
        <taxon>Hypocreomycetidae</taxon>
        <taxon>Hypocreales</taxon>
        <taxon>Hypocreaceae</taxon>
        <taxon>Trichoderma</taxon>
    </lineage>
</organism>
<dbReference type="InterPro" id="IPR027417">
    <property type="entry name" value="P-loop_NTPase"/>
</dbReference>
<evidence type="ECO:0000256" key="2">
    <source>
        <dbReference type="PROSITE-ProRule" id="PRU00023"/>
    </source>
</evidence>
<feature type="repeat" description="ANK" evidence="2">
    <location>
        <begin position="540"/>
        <end position="572"/>
    </location>
</feature>
<dbReference type="PROSITE" id="PS50088">
    <property type="entry name" value="ANK_REPEAT"/>
    <property type="match status" value="2"/>
</dbReference>
<dbReference type="AlphaFoldDB" id="A0A2K0UI25"/>
<sequence>MAQLNTTPMGKHVWTFDNPRDKSTVIARFYYSFRGGNTETSHELMLRSIVYQIWRDNSRLYKLLSNRYRELQKSRGDADKKKSDWSYEDLKSALRSLHQIDFFLKVVIVVDGMDESDNDRRADVLRFLPHLAVPNSKCIVKVLIASRPESDINSRLRRACSHHIKLQDVNEEDIRLVVEKWIKRMEVERNCKPDTFEVAKDYILKASSGVFLWVTLVLREMEKCLDNGLSSKADLNRIVLQLPKELGGELGFYKRMILPLSTNREEDLYQQARGRRIFYWVTFPKRPISAAELQDVLATPLPSQGINLSSYNFLDNRPLELDRGILSACGGLVELRDSYLGRIVQLIHQTAREFLLKEVARPYYLTEADGDVEIATTCCQIICIVFTAPIFLEEADDAFSRARILAEDLSSYDLLIYALTNFTKHLNHMTDRKEKILTEFGGVITVLRDRPNSYATLLLSQWIKSNLPKRMHFIADEKAMKSCVQATLGSGLGSLRQDNLIRILTALQPSLLHFEVEAGNEQTAKLLLDHGSDPNGRDNNGQTPLLLAAEHGNFEMAQLLVENGSDPTVRDVHGQTPVALAVRHGHVVLHKLLEIFERDLSARGKIGQTPSSPTARHYSLRMAVLLMKYGIDPNARGNNGQAPLSVATTHWHETIADLLELKLL</sequence>
<dbReference type="EMBL" id="MTYI01000027">
    <property type="protein sequence ID" value="PNP57409.1"/>
    <property type="molecule type" value="Genomic_DNA"/>
</dbReference>
<dbReference type="InterPro" id="IPR036770">
    <property type="entry name" value="Ankyrin_rpt-contain_sf"/>
</dbReference>
<evidence type="ECO:0000313" key="5">
    <source>
        <dbReference type="EMBL" id="PNP57409.1"/>
    </source>
</evidence>
<dbReference type="PANTHER" id="PTHR10039:SF14">
    <property type="entry name" value="NACHT DOMAIN-CONTAINING PROTEIN"/>
    <property type="match status" value="1"/>
</dbReference>
<proteinExistence type="predicted"/>
<reference evidence="5 6" key="1">
    <citation type="submission" date="2017-02" db="EMBL/GenBank/DDBJ databases">
        <title>Genomes of Trichoderma spp. with biocontrol activity.</title>
        <authorList>
            <person name="Gardiner D."/>
            <person name="Kazan K."/>
            <person name="Vos C."/>
            <person name="Harvey P."/>
        </authorList>
    </citation>
    <scope>NUCLEOTIDE SEQUENCE [LARGE SCALE GENOMIC DNA]</scope>
    <source>
        <strain evidence="5 6">Tr1</strain>
    </source>
</reference>
<dbReference type="SUPFAM" id="SSF52540">
    <property type="entry name" value="P-loop containing nucleoside triphosphate hydrolases"/>
    <property type="match status" value="1"/>
</dbReference>
<feature type="domain" description="GPI inositol-deacylase winged helix" evidence="3">
    <location>
        <begin position="273"/>
        <end position="358"/>
    </location>
</feature>
<gene>
    <name evidence="5" type="ORF">THARTR1_02406</name>
</gene>
<keyword evidence="1" id="KW-0677">Repeat</keyword>
<evidence type="ECO:0000259" key="4">
    <source>
        <dbReference type="Pfam" id="PF24883"/>
    </source>
</evidence>
<dbReference type="InterPro" id="IPR056884">
    <property type="entry name" value="NPHP3-like_N"/>
</dbReference>
<dbReference type="Pfam" id="PF12796">
    <property type="entry name" value="Ank_2"/>
    <property type="match status" value="1"/>
</dbReference>
<name>A0A2K0UI25_TRIHA</name>
<dbReference type="SMART" id="SM00248">
    <property type="entry name" value="ANK"/>
    <property type="match status" value="4"/>
</dbReference>
<feature type="repeat" description="ANK" evidence="2">
    <location>
        <begin position="507"/>
        <end position="539"/>
    </location>
</feature>
<feature type="domain" description="Nephrocystin 3-like N-terminal" evidence="4">
    <location>
        <begin position="21"/>
        <end position="147"/>
    </location>
</feature>
<dbReference type="Pfam" id="PF22939">
    <property type="entry name" value="WHD_GPIID"/>
    <property type="match status" value="1"/>
</dbReference>
<accession>A0A2K0UI25</accession>
<dbReference type="InterPro" id="IPR054471">
    <property type="entry name" value="GPIID_WHD"/>
</dbReference>